<dbReference type="Pfam" id="PF24883">
    <property type="entry name" value="NPHP3_N"/>
    <property type="match status" value="1"/>
</dbReference>
<keyword evidence="1" id="KW-0677">Repeat</keyword>
<gene>
    <name evidence="5" type="ORF">BCIN_09g01590</name>
</gene>
<proteinExistence type="predicted"/>
<feature type="repeat" description="ANK" evidence="3">
    <location>
        <begin position="615"/>
        <end position="641"/>
    </location>
</feature>
<dbReference type="InterPro" id="IPR051165">
    <property type="entry name" value="Multifunctional_ANK_Repeat"/>
</dbReference>
<feature type="repeat" description="ANK" evidence="3">
    <location>
        <begin position="933"/>
        <end position="968"/>
    </location>
</feature>
<evidence type="ECO:0000256" key="3">
    <source>
        <dbReference type="PROSITE-ProRule" id="PRU00023"/>
    </source>
</evidence>
<dbReference type="GeneID" id="5433842"/>
<dbReference type="VEuPathDB" id="FungiDB:Bcin09g01590"/>
<dbReference type="PRINTS" id="PR01415">
    <property type="entry name" value="ANKYRIN"/>
</dbReference>
<feature type="repeat" description="ANK" evidence="3">
    <location>
        <begin position="549"/>
        <end position="581"/>
    </location>
</feature>
<dbReference type="InterPro" id="IPR056884">
    <property type="entry name" value="NPHP3-like_N"/>
</dbReference>
<dbReference type="Proteomes" id="UP000001798">
    <property type="component" value="Chromosome 9"/>
</dbReference>
<feature type="repeat" description="ANK" evidence="3">
    <location>
        <begin position="863"/>
        <end position="896"/>
    </location>
</feature>
<feature type="domain" description="NACHT" evidence="4">
    <location>
        <begin position="80"/>
        <end position="219"/>
    </location>
</feature>
<organism evidence="5 6">
    <name type="scientific">Botryotinia fuckeliana (strain B05.10)</name>
    <name type="common">Noble rot fungus</name>
    <name type="synonym">Botrytis cinerea</name>
    <dbReference type="NCBI Taxonomy" id="332648"/>
    <lineage>
        <taxon>Eukaryota</taxon>
        <taxon>Fungi</taxon>
        <taxon>Dikarya</taxon>
        <taxon>Ascomycota</taxon>
        <taxon>Pezizomycotina</taxon>
        <taxon>Leotiomycetes</taxon>
        <taxon>Helotiales</taxon>
        <taxon>Sclerotiniaceae</taxon>
        <taxon>Botrytis</taxon>
    </lineage>
</organism>
<dbReference type="Gene3D" id="1.25.40.20">
    <property type="entry name" value="Ankyrin repeat-containing domain"/>
    <property type="match status" value="7"/>
</dbReference>
<feature type="repeat" description="ANK" evidence="3">
    <location>
        <begin position="582"/>
        <end position="614"/>
    </location>
</feature>
<dbReference type="PROSITE" id="PS50088">
    <property type="entry name" value="ANK_REPEAT"/>
    <property type="match status" value="9"/>
</dbReference>
<reference evidence="5 6" key="1">
    <citation type="journal article" date="2011" name="PLoS Genet.">
        <title>Genomic analysis of the necrotrophic fungal pathogens Sclerotinia sclerotiorum and Botrytis cinerea.</title>
        <authorList>
            <person name="Amselem J."/>
            <person name="Cuomo C.A."/>
            <person name="van Kan J.A."/>
            <person name="Viaud M."/>
            <person name="Benito E.P."/>
            <person name="Couloux A."/>
            <person name="Coutinho P.M."/>
            <person name="de Vries R.P."/>
            <person name="Dyer P.S."/>
            <person name="Fillinger S."/>
            <person name="Fournier E."/>
            <person name="Gout L."/>
            <person name="Hahn M."/>
            <person name="Kohn L."/>
            <person name="Lapalu N."/>
            <person name="Plummer K.M."/>
            <person name="Pradier J.M."/>
            <person name="Quevillon E."/>
            <person name="Sharon A."/>
            <person name="Simon A."/>
            <person name="ten Have A."/>
            <person name="Tudzynski B."/>
            <person name="Tudzynski P."/>
            <person name="Wincker P."/>
            <person name="Andrew M."/>
            <person name="Anthouard V."/>
            <person name="Beever R.E."/>
            <person name="Beffa R."/>
            <person name="Benoit I."/>
            <person name="Bouzid O."/>
            <person name="Brault B."/>
            <person name="Chen Z."/>
            <person name="Choquer M."/>
            <person name="Collemare J."/>
            <person name="Cotton P."/>
            <person name="Danchin E.G."/>
            <person name="Da Silva C."/>
            <person name="Gautier A."/>
            <person name="Giraud C."/>
            <person name="Giraud T."/>
            <person name="Gonzalez C."/>
            <person name="Grossetete S."/>
            <person name="Guldener U."/>
            <person name="Henrissat B."/>
            <person name="Howlett B.J."/>
            <person name="Kodira C."/>
            <person name="Kretschmer M."/>
            <person name="Lappartient A."/>
            <person name="Leroch M."/>
            <person name="Levis C."/>
            <person name="Mauceli E."/>
            <person name="Neuveglise C."/>
            <person name="Oeser B."/>
            <person name="Pearson M."/>
            <person name="Poulain J."/>
            <person name="Poussereau N."/>
            <person name="Quesneville H."/>
            <person name="Rascle C."/>
            <person name="Schumacher J."/>
            <person name="Segurens B."/>
            <person name="Sexton A."/>
            <person name="Silva E."/>
            <person name="Sirven C."/>
            <person name="Soanes D.M."/>
            <person name="Talbot N.J."/>
            <person name="Templeton M."/>
            <person name="Yandava C."/>
            <person name="Yarden O."/>
            <person name="Zeng Q."/>
            <person name="Rollins J.A."/>
            <person name="Lebrun M.H."/>
            <person name="Dickman M."/>
        </authorList>
    </citation>
    <scope>NUCLEOTIDE SEQUENCE [LARGE SCALE GENOMIC DNA]</scope>
    <source>
        <strain evidence="5 6">B05.10</strain>
    </source>
</reference>
<dbReference type="PROSITE" id="PS50837">
    <property type="entry name" value="NACHT"/>
    <property type="match status" value="1"/>
</dbReference>
<name>A0A384JSC4_BOTFB</name>
<dbReference type="SMART" id="SM00248">
    <property type="entry name" value="ANK"/>
    <property type="match status" value="27"/>
</dbReference>
<dbReference type="Gene3D" id="3.40.50.300">
    <property type="entry name" value="P-loop containing nucleotide triphosphate hydrolases"/>
    <property type="match status" value="1"/>
</dbReference>
<evidence type="ECO:0000313" key="5">
    <source>
        <dbReference type="EMBL" id="ATZ53287.1"/>
    </source>
</evidence>
<evidence type="ECO:0000256" key="1">
    <source>
        <dbReference type="ARBA" id="ARBA00022737"/>
    </source>
</evidence>
<dbReference type="RefSeq" id="XP_024550730.1">
    <property type="nucleotide sequence ID" value="XM_024694937.1"/>
</dbReference>
<dbReference type="OrthoDB" id="21416at2759"/>
<accession>A0A384JSC4</accession>
<dbReference type="InterPro" id="IPR027417">
    <property type="entry name" value="P-loop_NTPase"/>
</dbReference>
<dbReference type="PROSITE" id="PS50297">
    <property type="entry name" value="ANK_REP_REGION"/>
    <property type="match status" value="6"/>
</dbReference>
<dbReference type="InterPro" id="IPR002110">
    <property type="entry name" value="Ankyrin_rpt"/>
</dbReference>
<dbReference type="KEGG" id="bfu:BCIN_09g01590"/>
<dbReference type="InterPro" id="IPR036770">
    <property type="entry name" value="Ankyrin_rpt-contain_sf"/>
</dbReference>
<feature type="repeat" description="ANK" evidence="3">
    <location>
        <begin position="898"/>
        <end position="932"/>
    </location>
</feature>
<evidence type="ECO:0000256" key="2">
    <source>
        <dbReference type="ARBA" id="ARBA00023043"/>
    </source>
</evidence>
<evidence type="ECO:0000313" key="6">
    <source>
        <dbReference type="Proteomes" id="UP000001798"/>
    </source>
</evidence>
<sequence>MKSDMSSDEFEIIESEDIVKQMLADQKPDLDEIIKWLNPTDYLAPSSEFNRHASSKARDTGEWIRETSQFNQWHLSADHGSIWIKAVPGAGKSVLAASMAQSLATNESVPVLFFFFRQIIETNRTPRGLLRDWMCQLLPFSEVLQLNLFEHVENKQSLESISTDHLWKHLLAGLKTLKRVYCIADALDEMDMDEEFLAQLNTLGSFRPAQVKVLLTSRPKQYLQRAFKDPQVIHVSLEEELVKRDISVFVRQRVKQFADDVISENMQSFIQNTVCERSEGLFLYARLMLDQIGQSIKNKEQNEASIREMIVKLPMGLEEMYNRVLIDHASLTNIHQDTQVIILQLITQSARPMRLIEIVKAIEDNHNLSKSDRDSKDIVRFGCGPLLEIMEDGVVQILHHSFTEFLLDADRTINKLTEVPQFPVIDPKTAHREIALLCISQLQGGAFSSYPMPDNAENGGGNVAQTIRQNFDFSQSFVQYPLVEYAAKNWTYHAKAYDYEDTSFYEKLEDFCKPENQAFKAWSRLAGKSRKSFEMFSFRPQFGPALASEMTSHLHIASGFGLGCWIQRLLENGADVEMQDSTENTPLFWAAKGGHTEVVKKLLDVGAEPNVSGYDGIKPLHVAASNNHVGVVELLLGAGVSHLTPKTKDTAIRSGSRSANASHHPLMLASSSGHVETIIEMIPYCETKELEEALLRAALHGHHHLISTLLEKADVSPNAKAPVSYCKMGAVTGQTALMVATTSLEVRSVKALIEKGGTASLGSTSLTEMGSSRVTMNDKNARGVGNRTAIHYFAMATIDQHNRGAAKEILDMLLLAGADLEARDSNGDTPLLLTVLSKGRGYCQIAQELLLSAGADPCTMNSNGDTLLHRACKIASSTDLANQLLALGADPNQARISDGVTPLHCVMDNIYKPPGLIELLVNHGADINAHDINGDTALHRACRSNLLQSGSVIPTLLSLSPDVNVQNHLNETCLHNTYSYVDPKLVSAIIDTGIDLEIRDRKGMSVLLRAVTNPPDSKMNMVEVLLNHPKKASISARTWQGKTVLHLACHSRNSVELLKILVDHGADLNWTDSTNGNTLLHEVAAHFNGDLRDVALIEYLYESGVSMDAKNYRQQTIAHIMETVHVNSYASGSRKCKKTFMSVIRRLCPEFDVNTKDIEGYTPLHYACATSEYLVFDLIMAGADLNAQSFNRRTPLHCAARGRQCGVLSMLLNFAQKTGSLIDINAQDSDGMTPLHFACISGRPESASILISAGADIEKKTKKETSEKTPLMACAMFLEEDRIWKVLQKGTSTELNIQDPFRVSSSHSSTVRSASSLNQASQHITCRIGVIAQMLIKAGASTESSFIPALEAKCAELVYAIRGEESTKSTNFAERQLMAQMISIEKALDDCTHEDIDYIKSQVCELDETTMKHMVVRGIDFTRADNPARMSNLGPPITQFAYYGLTEFMRKIISSAKLFDDPHYTGGILDSFGKKRCIVQSLIQVVEPLLQVACKRPVWNMDMVRLLIEEGQVDVNAHHATKDRSDFDNTETITQRKTALHILAQGEFWWQIEAITYLVEHGAEIDALDEKGRTPLEIASTYIVNGSAAGKDFFRTQCCETLLKLGADPNKINPEGLTALNKAGSDEDTIRILLKHGAKVDRGTKSVLISAIEYGDVRSLRLYLENGVDPNALDNSTDSSYRAQCAMTSGIRNYPIVMAAFPKGATAHSASIAAEMITLLLDHGARVDLAVEEGVSILHYLFANATSSTLRPFFERPGIDMNVRDQFGRTVFLCAISNSTEREGRYPHVTPSNLDKSQLLYVRPYLHLINSATYGPSLDYLAVDNEGRHLIFYLLSKWTSETALLLLSIPGVRSLITQKDNAGYSPLHLLLSSHHAHMSLIDTINTFVKDGGADLLEPDPKSNTALHHLSRRHHFTNSENSFQLMDRFISLGGLIDARDDAGMTPLLVYLAVGGQSHLPWYEDHGADFKATNNEGKGALHIVASNKVPMRLHYGRNSGEVRAELFEVLVKKYGCEVLDEDSKGRTALDIAAAVGSKEILKLFQRRK</sequence>
<dbReference type="Pfam" id="PF12796">
    <property type="entry name" value="Ank_2"/>
    <property type="match status" value="6"/>
</dbReference>
<evidence type="ECO:0000259" key="4">
    <source>
        <dbReference type="PROSITE" id="PS50837"/>
    </source>
</evidence>
<reference evidence="5 6" key="2">
    <citation type="journal article" date="2012" name="Eukaryot. Cell">
        <title>Genome update of Botrytis cinerea strains B05.10 and T4.</title>
        <authorList>
            <person name="Staats M."/>
            <person name="van Kan J.A."/>
        </authorList>
    </citation>
    <scope>NUCLEOTIDE SEQUENCE [LARGE SCALE GENOMIC DNA]</scope>
    <source>
        <strain evidence="5 6">B05.10</strain>
    </source>
</reference>
<feature type="repeat" description="ANK" evidence="3">
    <location>
        <begin position="1040"/>
        <end position="1073"/>
    </location>
</feature>
<feature type="repeat" description="ANK" evidence="3">
    <location>
        <begin position="1230"/>
        <end position="1262"/>
    </location>
</feature>
<dbReference type="PANTHER" id="PTHR24123:SF33">
    <property type="entry name" value="PROTEIN HOS4"/>
    <property type="match status" value="1"/>
</dbReference>
<protein>
    <recommendedName>
        <fullName evidence="4">NACHT domain-containing protein</fullName>
    </recommendedName>
</protein>
<dbReference type="PANTHER" id="PTHR24123">
    <property type="entry name" value="ANKYRIN REPEAT-CONTAINING"/>
    <property type="match status" value="1"/>
</dbReference>
<dbReference type="SUPFAM" id="SSF52540">
    <property type="entry name" value="P-loop containing nucleoside triphosphate hydrolases"/>
    <property type="match status" value="1"/>
</dbReference>
<dbReference type="SUPFAM" id="SSF48403">
    <property type="entry name" value="Ankyrin repeat"/>
    <property type="match status" value="6"/>
</dbReference>
<dbReference type="EMBL" id="CP009813">
    <property type="protein sequence ID" value="ATZ53287.1"/>
    <property type="molecule type" value="Genomic_DNA"/>
</dbReference>
<reference evidence="5 6" key="3">
    <citation type="journal article" date="2017" name="Mol. Plant Pathol.">
        <title>A gapless genome sequence of the fungus Botrytis cinerea.</title>
        <authorList>
            <person name="Van Kan J.A."/>
            <person name="Stassen J.H."/>
            <person name="Mosbach A."/>
            <person name="Van Der Lee T.A."/>
            <person name="Faino L."/>
            <person name="Farmer A.D."/>
            <person name="Papasotiriou D.G."/>
            <person name="Zhou S."/>
            <person name="Seidl M.F."/>
            <person name="Cottam E."/>
            <person name="Edel D."/>
            <person name="Hahn M."/>
            <person name="Schwartz D.C."/>
            <person name="Dietrich R.A."/>
            <person name="Widdison S."/>
            <person name="Scalliet G."/>
        </authorList>
    </citation>
    <scope>NUCLEOTIDE SEQUENCE [LARGE SCALE GENOMIC DNA]</scope>
    <source>
        <strain evidence="5 6">B05.10</strain>
    </source>
</reference>
<feature type="repeat" description="ANK" evidence="3">
    <location>
        <begin position="1075"/>
        <end position="1112"/>
    </location>
</feature>
<keyword evidence="2 3" id="KW-0040">ANK repeat</keyword>
<keyword evidence="6" id="KW-1185">Reference proteome</keyword>
<dbReference type="InterPro" id="IPR007111">
    <property type="entry name" value="NACHT_NTPase"/>
</dbReference>